<dbReference type="AlphaFoldDB" id="A0AAW2SUL1"/>
<dbReference type="EMBL" id="JACGWN010000016">
    <property type="protein sequence ID" value="KAL0395246.1"/>
    <property type="molecule type" value="Genomic_DNA"/>
</dbReference>
<gene>
    <name evidence="2" type="ORF">Slati_4490800</name>
</gene>
<feature type="domain" description="Retrotransposon gag" evidence="1">
    <location>
        <begin position="30"/>
        <end position="96"/>
    </location>
</feature>
<sequence>MDTKMPVVLSNGVHHSGRPASSYSFRPSPGNAELWFQRLVEKGMPTWQQFIEEVYARFEGVDPGATLGEFNTLQQGTNTVEQYLDRFEELKSHARRSKNLCYNCDEIFRPGHKCKQQFMYCILTEGEAAMGIEEEEELMKEQAEEDMMISVNALSGNTDFYTFRLKGEAYGHEVQILIDGGNTHCFLDEEAASKLNYHLEQTSPMVVSVADGDR</sequence>
<evidence type="ECO:0000313" key="2">
    <source>
        <dbReference type="EMBL" id="KAL0395246.1"/>
    </source>
</evidence>
<dbReference type="CDD" id="cd00303">
    <property type="entry name" value="retropepsin_like"/>
    <property type="match status" value="1"/>
</dbReference>
<evidence type="ECO:0000259" key="1">
    <source>
        <dbReference type="Pfam" id="PF03732"/>
    </source>
</evidence>
<comment type="caution">
    <text evidence="2">The sequence shown here is derived from an EMBL/GenBank/DDBJ whole genome shotgun (WGS) entry which is preliminary data.</text>
</comment>
<accession>A0AAW2SUL1</accession>
<protein>
    <recommendedName>
        <fullName evidence="1">Retrotransposon gag domain-containing protein</fullName>
    </recommendedName>
</protein>
<organism evidence="2">
    <name type="scientific">Sesamum latifolium</name>
    <dbReference type="NCBI Taxonomy" id="2727402"/>
    <lineage>
        <taxon>Eukaryota</taxon>
        <taxon>Viridiplantae</taxon>
        <taxon>Streptophyta</taxon>
        <taxon>Embryophyta</taxon>
        <taxon>Tracheophyta</taxon>
        <taxon>Spermatophyta</taxon>
        <taxon>Magnoliopsida</taxon>
        <taxon>eudicotyledons</taxon>
        <taxon>Gunneridae</taxon>
        <taxon>Pentapetalae</taxon>
        <taxon>asterids</taxon>
        <taxon>lamiids</taxon>
        <taxon>Lamiales</taxon>
        <taxon>Pedaliaceae</taxon>
        <taxon>Sesamum</taxon>
    </lineage>
</organism>
<dbReference type="Pfam" id="PF03732">
    <property type="entry name" value="Retrotrans_gag"/>
    <property type="match status" value="1"/>
</dbReference>
<reference evidence="2" key="2">
    <citation type="journal article" date="2024" name="Plant">
        <title>Genomic evolution and insights into agronomic trait innovations of Sesamum species.</title>
        <authorList>
            <person name="Miao H."/>
            <person name="Wang L."/>
            <person name="Qu L."/>
            <person name="Liu H."/>
            <person name="Sun Y."/>
            <person name="Le M."/>
            <person name="Wang Q."/>
            <person name="Wei S."/>
            <person name="Zheng Y."/>
            <person name="Lin W."/>
            <person name="Duan Y."/>
            <person name="Cao H."/>
            <person name="Xiong S."/>
            <person name="Wang X."/>
            <person name="Wei L."/>
            <person name="Li C."/>
            <person name="Ma Q."/>
            <person name="Ju M."/>
            <person name="Zhao R."/>
            <person name="Li G."/>
            <person name="Mu C."/>
            <person name="Tian Q."/>
            <person name="Mei H."/>
            <person name="Zhang T."/>
            <person name="Gao T."/>
            <person name="Zhang H."/>
        </authorList>
    </citation>
    <scope>NUCLEOTIDE SEQUENCE</scope>
    <source>
        <strain evidence="2">KEN1</strain>
    </source>
</reference>
<dbReference type="InterPro" id="IPR005162">
    <property type="entry name" value="Retrotrans_gag_dom"/>
</dbReference>
<reference evidence="2" key="1">
    <citation type="submission" date="2020-06" db="EMBL/GenBank/DDBJ databases">
        <authorList>
            <person name="Li T."/>
            <person name="Hu X."/>
            <person name="Zhang T."/>
            <person name="Song X."/>
            <person name="Zhang H."/>
            <person name="Dai N."/>
            <person name="Sheng W."/>
            <person name="Hou X."/>
            <person name="Wei L."/>
        </authorList>
    </citation>
    <scope>NUCLEOTIDE SEQUENCE</scope>
    <source>
        <strain evidence="2">KEN1</strain>
        <tissue evidence="2">Leaf</tissue>
    </source>
</reference>
<proteinExistence type="predicted"/>
<name>A0AAW2SUL1_9LAMI</name>